<evidence type="ECO:0000313" key="3">
    <source>
        <dbReference type="Ensembl" id="ENSSLDP00000027084.1"/>
    </source>
</evidence>
<reference evidence="3" key="2">
    <citation type="submission" date="2025-09" db="UniProtKB">
        <authorList>
            <consortium name="Ensembl"/>
        </authorList>
    </citation>
    <scope>IDENTIFICATION</scope>
</reference>
<dbReference type="Gene3D" id="2.60.40.10">
    <property type="entry name" value="Immunoglobulins"/>
    <property type="match status" value="1"/>
</dbReference>
<name>A0A3B4YWE8_SERLL</name>
<keyword evidence="4" id="KW-1185">Reference proteome</keyword>
<protein>
    <recommendedName>
        <fullName evidence="2">Ig-like domain-containing protein</fullName>
    </recommendedName>
</protein>
<dbReference type="Proteomes" id="UP000261360">
    <property type="component" value="Unplaced"/>
</dbReference>
<dbReference type="InterPro" id="IPR007110">
    <property type="entry name" value="Ig-like_dom"/>
</dbReference>
<dbReference type="InterPro" id="IPR003597">
    <property type="entry name" value="Ig_C1-set"/>
</dbReference>
<dbReference type="SUPFAM" id="SSF48726">
    <property type="entry name" value="Immunoglobulin"/>
    <property type="match status" value="1"/>
</dbReference>
<keyword evidence="1" id="KW-0393">Immunoglobulin domain</keyword>
<dbReference type="CDD" id="cd00098">
    <property type="entry name" value="IgC1"/>
    <property type="match status" value="1"/>
</dbReference>
<reference evidence="3" key="1">
    <citation type="submission" date="2025-08" db="UniProtKB">
        <authorList>
            <consortium name="Ensembl"/>
        </authorList>
    </citation>
    <scope>IDENTIFICATION</scope>
</reference>
<dbReference type="SMART" id="SM00407">
    <property type="entry name" value="IGc1"/>
    <property type="match status" value="1"/>
</dbReference>
<dbReference type="AlphaFoldDB" id="A0A3B4YWE8"/>
<accession>A0A3B4YWE8</accession>
<dbReference type="STRING" id="1841481.ENSSLDP00000027084"/>
<dbReference type="Pfam" id="PF07654">
    <property type="entry name" value="C1-set"/>
    <property type="match status" value="1"/>
</dbReference>
<dbReference type="InterPro" id="IPR050380">
    <property type="entry name" value="Immune_Resp_Modulators"/>
</dbReference>
<proteinExistence type="predicted"/>
<evidence type="ECO:0000313" key="4">
    <source>
        <dbReference type="Proteomes" id="UP000261360"/>
    </source>
</evidence>
<dbReference type="PROSITE" id="PS50835">
    <property type="entry name" value="IG_LIKE"/>
    <property type="match status" value="1"/>
</dbReference>
<dbReference type="PANTHER" id="PTHR23411">
    <property type="entry name" value="TAPASIN"/>
    <property type="match status" value="1"/>
</dbReference>
<dbReference type="Ensembl" id="ENSSLDT00000027920.1">
    <property type="protein sequence ID" value="ENSSLDP00000027084.1"/>
    <property type="gene ID" value="ENSSLDG00000021030.1"/>
</dbReference>
<evidence type="ECO:0000259" key="2">
    <source>
        <dbReference type="PROSITE" id="PS50835"/>
    </source>
</evidence>
<feature type="domain" description="Ig-like" evidence="2">
    <location>
        <begin position="39"/>
        <end position="111"/>
    </location>
</feature>
<organism evidence="3 4">
    <name type="scientific">Seriola lalandi dorsalis</name>
    <dbReference type="NCBI Taxonomy" id="1841481"/>
    <lineage>
        <taxon>Eukaryota</taxon>
        <taxon>Metazoa</taxon>
        <taxon>Chordata</taxon>
        <taxon>Craniata</taxon>
        <taxon>Vertebrata</taxon>
        <taxon>Euteleostomi</taxon>
        <taxon>Actinopterygii</taxon>
        <taxon>Neopterygii</taxon>
        <taxon>Teleostei</taxon>
        <taxon>Neoteleostei</taxon>
        <taxon>Acanthomorphata</taxon>
        <taxon>Carangaria</taxon>
        <taxon>Carangiformes</taxon>
        <taxon>Carangidae</taxon>
        <taxon>Seriola</taxon>
    </lineage>
</organism>
<dbReference type="InterPro" id="IPR036179">
    <property type="entry name" value="Ig-like_dom_sf"/>
</dbReference>
<evidence type="ECO:0000256" key="1">
    <source>
        <dbReference type="ARBA" id="ARBA00023319"/>
    </source>
</evidence>
<dbReference type="InterPro" id="IPR013783">
    <property type="entry name" value="Ig-like_fold"/>
</dbReference>
<dbReference type="GeneTree" id="ENSGT00990000204514"/>
<sequence length="134" mass="15629">SSDQKRLHSPGSLHIHSAWLFVEAVHSSTSHIPQVPRVERLLVLCCRVENFFPQDVSLEWSRNDGEQVRTVTHFGPFSNRSRLYSVWSKIQLVMAREDERAIYTCRIYHSSFPEPGFRDVLYHINTQGTNSRFL</sequence>